<gene>
    <name evidence="1" type="ordered locus">Niako_6366</name>
</gene>
<dbReference type="EMBL" id="CP003178">
    <property type="protein sequence ID" value="AEW02590.1"/>
    <property type="molecule type" value="Genomic_DNA"/>
</dbReference>
<dbReference type="KEGG" id="nko:Niako_6366"/>
<protein>
    <submittedName>
        <fullName evidence="1">Uncharacterized protein</fullName>
    </submittedName>
</protein>
<sequence length="35" mass="4067">MLIIKLVEKPLPITQLIFDKNVACYGQFNIPLVFF</sequence>
<organism evidence="1 2">
    <name type="scientific">Niastella koreensis (strain DSM 17620 / KACC 11465 / NBRC 106392 / GR20-10)</name>
    <dbReference type="NCBI Taxonomy" id="700598"/>
    <lineage>
        <taxon>Bacteria</taxon>
        <taxon>Pseudomonadati</taxon>
        <taxon>Bacteroidota</taxon>
        <taxon>Chitinophagia</taxon>
        <taxon>Chitinophagales</taxon>
        <taxon>Chitinophagaceae</taxon>
        <taxon>Niastella</taxon>
    </lineage>
</organism>
<evidence type="ECO:0000313" key="2">
    <source>
        <dbReference type="Proteomes" id="UP000005438"/>
    </source>
</evidence>
<dbReference type="Proteomes" id="UP000005438">
    <property type="component" value="Chromosome"/>
</dbReference>
<name>G8TDV6_NIAKG</name>
<dbReference type="AlphaFoldDB" id="G8TDV6"/>
<proteinExistence type="predicted"/>
<accession>G8TDV6</accession>
<dbReference type="HOGENOM" id="CLU_3366055_0_0_10"/>
<evidence type="ECO:0000313" key="1">
    <source>
        <dbReference type="EMBL" id="AEW02590.1"/>
    </source>
</evidence>
<reference evidence="1 2" key="1">
    <citation type="submission" date="2011-12" db="EMBL/GenBank/DDBJ databases">
        <title>The complete genome of Niastella koreensis GR20-10.</title>
        <authorList>
            <consortium name="US DOE Joint Genome Institute (JGI-PGF)"/>
            <person name="Lucas S."/>
            <person name="Han J."/>
            <person name="Lapidus A."/>
            <person name="Bruce D."/>
            <person name="Goodwin L."/>
            <person name="Pitluck S."/>
            <person name="Peters L."/>
            <person name="Kyrpides N."/>
            <person name="Mavromatis K."/>
            <person name="Ivanova N."/>
            <person name="Mikhailova N."/>
            <person name="Davenport K."/>
            <person name="Saunders E."/>
            <person name="Detter J.C."/>
            <person name="Tapia R."/>
            <person name="Han C."/>
            <person name="Land M."/>
            <person name="Hauser L."/>
            <person name="Markowitz V."/>
            <person name="Cheng J.-F."/>
            <person name="Hugenholtz P."/>
            <person name="Woyke T."/>
            <person name="Wu D."/>
            <person name="Tindall B."/>
            <person name="Pomrenke H."/>
            <person name="Brambilla E."/>
            <person name="Klenk H.-P."/>
            <person name="Eisen J.A."/>
        </authorList>
    </citation>
    <scope>NUCLEOTIDE SEQUENCE [LARGE SCALE GENOMIC DNA]</scope>
    <source>
        <strain evidence="2">DSM 17620 / KACC 11465 / NBRC 106392 / GR20-10</strain>
    </source>
</reference>